<evidence type="ECO:0000256" key="7">
    <source>
        <dbReference type="ARBA" id="ARBA00045681"/>
    </source>
</evidence>
<evidence type="ECO:0000313" key="10">
    <source>
        <dbReference type="EMBL" id="KAF2073375.1"/>
    </source>
</evidence>
<feature type="compositionally biased region" description="Acidic residues" evidence="9">
    <location>
        <begin position="336"/>
        <end position="359"/>
    </location>
</feature>
<dbReference type="OrthoDB" id="421327at2759"/>
<keyword evidence="2" id="KW-0479">Metal-binding</keyword>
<feature type="compositionally biased region" description="Basic and acidic residues" evidence="9">
    <location>
        <begin position="91"/>
        <end position="100"/>
    </location>
</feature>
<dbReference type="Gene3D" id="3.40.50.150">
    <property type="entry name" value="Vaccinia Virus protein VP39"/>
    <property type="match status" value="1"/>
</dbReference>
<dbReference type="EMBL" id="AJWJ01000208">
    <property type="protein sequence ID" value="KAF2073375.1"/>
    <property type="molecule type" value="Genomic_DNA"/>
</dbReference>
<evidence type="ECO:0000256" key="3">
    <source>
        <dbReference type="ARBA" id="ARBA00022946"/>
    </source>
</evidence>
<keyword evidence="6" id="KW-0496">Mitochondrion</keyword>
<sequence length="1220" mass="140377">MFLRINTNSLITSRLINATTSSSCNGGALIVSLNQHSSISLSSHLSKQYQLLNNNSGCNDRYYSSLRAGSNKRFMLKESMKRKKRSMDLGNIDRRKETPAKQKSTTATTTTKDAEGKLKTKKSDYNEKMIRMKSSLLEEYLEQEDEEEEMEMARKKGDNAMQQEEEDEDDGLDSQLNFDINEDEGYRQDEDEDDDDMFVKEGETPEFIQENKQAIDEEMRIEYWARQMALRDSLKNDGGNFLLNEHEYKEPIKRYKKLARHLMAKRRQEKIAEAEEQRMEELDRYQMEADQNNGIDSRTSEQGAIVDDAVLDQLLSAEDRKALERQKKKQHKQQVEEYDEDDDEEDQDDDEYEDQDDGLPDLTRLQPYTPVPAPIDIVADFIEAKKQELLKKTDEAADEFERQRKIKRIEFIAYKKALQHRQRLENLKKRGMDQKPDLGEAPLVIDPHIFHRFQSGEITEQEMLELCKQKDDSLDDYFPSTAAAEQDQDLDDDDDSNSSKKQREFLLHWKIGTVELPSRLKRKIAQCIKGYSTDKLREDAATLSDALRERTRSEKLSAKSPVVIKPEDKPVITYGQGQALAYISHRLPGVYGCTHRVFSEIATRAPNFKPKTMLDFGSGPGTVIWSAREIWGESLEKIRAVEPSSFMIDVAKKMLEGDTNDIRWTQFLNTNARGAAGLSGREIPENEQSDLVVASYVLSELPDQATRERVVKDLWAYVKPTGMLVLVEPGTPIGFGLIKESRQMLIDLPPQSLTVHKSVKAQVFGPCPHSNQCPMGHNSWCHFSQRIVRPVFQKLAKGPQSTVPFEDEKYSYIAMTKLVESTIPNQLDKQIGIYGQENLQPTKEWSRLIEAPLKRGGHVIMDVCTPDVDIKRATVARSHGRQMYKEARKSFWSDAFKLDKDKVDWMIARIQKRGGEEAEAEQLKKQLEEAAAKKQKKYSVQNNVLSVVEEIKKEQDKRALLEKKNNINSGSSTTTKKQQQDWMNDMDNADRSILQQLIKQGKFSANEQSNLFGGDDKYSIPEPVIEDGEMSSNSKDNNKFPAPGEYGSKSMDFAFEEDADDIPDDEDADKKSTVNKQELVESAKSRFHRKQKLEQDLKALKRQQMTPQERLEADRAELEEKKKWDGRIHNPKRLEYYLERFDQLEEPISPAAVLEKELEKQSTLQDMAKKYKDTKGLGIASKTMREKISKQKDYKERVKILREKVKLNDLTNNNNDDNTK</sequence>
<dbReference type="InterPro" id="IPR015324">
    <property type="entry name" value="Ribosomal_Rsm22-like"/>
</dbReference>
<dbReference type="InterPro" id="IPR052571">
    <property type="entry name" value="Mt_RNA_Methyltransferase"/>
</dbReference>
<evidence type="ECO:0000256" key="2">
    <source>
        <dbReference type="ARBA" id="ARBA00022723"/>
    </source>
</evidence>
<keyword evidence="5" id="KW-0411">Iron-sulfur</keyword>
<evidence type="ECO:0000256" key="9">
    <source>
        <dbReference type="SAM" id="MobiDB-lite"/>
    </source>
</evidence>
<comment type="caution">
    <text evidence="10">The sequence shown here is derived from an EMBL/GenBank/DDBJ whole genome shotgun (WGS) entry which is preliminary data.</text>
</comment>
<dbReference type="PANTHER" id="PTHR13184">
    <property type="entry name" value="37S RIBOSOMAL PROTEIN S22"/>
    <property type="match status" value="1"/>
</dbReference>
<evidence type="ECO:0000256" key="5">
    <source>
        <dbReference type="ARBA" id="ARBA00023014"/>
    </source>
</evidence>
<feature type="region of interest" description="Disordered" evidence="9">
    <location>
        <begin position="141"/>
        <end position="213"/>
    </location>
</feature>
<dbReference type="SUPFAM" id="SSF53335">
    <property type="entry name" value="S-adenosyl-L-methionine-dependent methyltransferases"/>
    <property type="match status" value="1"/>
</dbReference>
<protein>
    <submittedName>
        <fullName evidence="10">Uncharacterized protein</fullName>
    </submittedName>
</protein>
<dbReference type="Pfam" id="PF09243">
    <property type="entry name" value="Rsm22"/>
    <property type="match status" value="1"/>
</dbReference>
<proteinExistence type="predicted"/>
<feature type="coiled-coil region" evidence="8">
    <location>
        <begin position="913"/>
        <end position="940"/>
    </location>
</feature>
<feature type="region of interest" description="Disordered" evidence="9">
    <location>
        <begin position="1027"/>
        <end position="1049"/>
    </location>
</feature>
<feature type="compositionally biased region" description="Low complexity" evidence="9">
    <location>
        <begin position="101"/>
        <end position="111"/>
    </location>
</feature>
<dbReference type="GO" id="GO:0003735">
    <property type="term" value="F:structural constituent of ribosome"/>
    <property type="evidence" value="ECO:0007669"/>
    <property type="project" value="TreeGrafter"/>
</dbReference>
<keyword evidence="11" id="KW-1185">Reference proteome</keyword>
<feature type="region of interest" description="Disordered" evidence="9">
    <location>
        <begin position="325"/>
        <end position="369"/>
    </location>
</feature>
<feature type="compositionally biased region" description="Acidic residues" evidence="9">
    <location>
        <begin position="141"/>
        <end position="150"/>
    </location>
</feature>
<keyword evidence="4" id="KW-0408">Iron</keyword>
<dbReference type="GO" id="GO:0005763">
    <property type="term" value="C:mitochondrial small ribosomal subunit"/>
    <property type="evidence" value="ECO:0007669"/>
    <property type="project" value="TreeGrafter"/>
</dbReference>
<comment type="subcellular location">
    <subcellularLocation>
        <location evidence="1">Mitochondrion</location>
    </subcellularLocation>
</comment>
<evidence type="ECO:0000256" key="6">
    <source>
        <dbReference type="ARBA" id="ARBA00023128"/>
    </source>
</evidence>
<dbReference type="GO" id="GO:0008168">
    <property type="term" value="F:methyltransferase activity"/>
    <property type="evidence" value="ECO:0007669"/>
    <property type="project" value="InterPro"/>
</dbReference>
<feature type="compositionally biased region" description="Acidic residues" evidence="9">
    <location>
        <begin position="163"/>
        <end position="172"/>
    </location>
</feature>
<dbReference type="PANTHER" id="PTHR13184:SF5">
    <property type="entry name" value="METHYLTRANSFERASE-LIKE PROTEIN 17, MITOCHONDRIAL"/>
    <property type="match status" value="1"/>
</dbReference>
<dbReference type="InterPro" id="IPR029063">
    <property type="entry name" value="SAM-dependent_MTases_sf"/>
</dbReference>
<organism evidence="10 11">
    <name type="scientific">Polysphondylium violaceum</name>
    <dbReference type="NCBI Taxonomy" id="133409"/>
    <lineage>
        <taxon>Eukaryota</taxon>
        <taxon>Amoebozoa</taxon>
        <taxon>Evosea</taxon>
        <taxon>Eumycetozoa</taxon>
        <taxon>Dictyostelia</taxon>
        <taxon>Dictyosteliales</taxon>
        <taxon>Dictyosteliaceae</taxon>
        <taxon>Polysphondylium</taxon>
    </lineage>
</organism>
<dbReference type="AlphaFoldDB" id="A0A8J4PTE7"/>
<keyword evidence="3" id="KW-0809">Transit peptide</keyword>
<keyword evidence="8" id="KW-0175">Coiled coil</keyword>
<reference evidence="10" key="1">
    <citation type="submission" date="2020-01" db="EMBL/GenBank/DDBJ databases">
        <title>Development of genomics and gene disruption for Polysphondylium violaceum indicates a role for the polyketide synthase stlB in stalk morphogenesis.</title>
        <authorList>
            <person name="Narita B."/>
            <person name="Kawabe Y."/>
            <person name="Kin K."/>
            <person name="Saito T."/>
            <person name="Gibbs R."/>
            <person name="Kuspa A."/>
            <person name="Muzny D."/>
            <person name="Queller D."/>
            <person name="Richards S."/>
            <person name="Strassman J."/>
            <person name="Sucgang R."/>
            <person name="Worley K."/>
            <person name="Schaap P."/>
        </authorList>
    </citation>
    <scope>NUCLEOTIDE SEQUENCE</scope>
    <source>
        <strain evidence="10">QSvi11</strain>
    </source>
</reference>
<feature type="region of interest" description="Disordered" evidence="9">
    <location>
        <begin position="282"/>
        <end position="301"/>
    </location>
</feature>
<comment type="function">
    <text evidence="7">Mitochondrial ribosome (mitoribosome) assembly factor. Binds at the interface of the head and body domains of the mitochondrial small ribosomal subunit (mt-SSU), occluding the mRNA channel and preventing compaction of the head domain towards the body. Probable inactive methyltransferase: retains the characteristic folding and ability to bind S-adenosyl-L-methionine, but it probably lost its methyltransferase activity.</text>
</comment>
<feature type="compositionally biased region" description="Polar residues" evidence="9">
    <location>
        <begin position="289"/>
        <end position="301"/>
    </location>
</feature>
<evidence type="ECO:0000256" key="1">
    <source>
        <dbReference type="ARBA" id="ARBA00004173"/>
    </source>
</evidence>
<dbReference type="Proteomes" id="UP000695562">
    <property type="component" value="Unassembled WGS sequence"/>
</dbReference>
<evidence type="ECO:0000313" key="11">
    <source>
        <dbReference type="Proteomes" id="UP000695562"/>
    </source>
</evidence>
<dbReference type="GO" id="GO:0051536">
    <property type="term" value="F:iron-sulfur cluster binding"/>
    <property type="evidence" value="ECO:0007669"/>
    <property type="project" value="UniProtKB-KW"/>
</dbReference>
<name>A0A8J4PTE7_9MYCE</name>
<accession>A0A8J4PTE7</accession>
<evidence type="ECO:0000256" key="8">
    <source>
        <dbReference type="SAM" id="Coils"/>
    </source>
</evidence>
<feature type="region of interest" description="Disordered" evidence="9">
    <location>
        <begin position="79"/>
        <end position="120"/>
    </location>
</feature>
<evidence type="ECO:0000256" key="4">
    <source>
        <dbReference type="ARBA" id="ARBA00023004"/>
    </source>
</evidence>
<gene>
    <name evidence="10" type="ORF">CYY_005320</name>
</gene>
<dbReference type="GO" id="GO:0046872">
    <property type="term" value="F:metal ion binding"/>
    <property type="evidence" value="ECO:0007669"/>
    <property type="project" value="UniProtKB-KW"/>
</dbReference>
<dbReference type="GO" id="GO:0006412">
    <property type="term" value="P:translation"/>
    <property type="evidence" value="ECO:0007669"/>
    <property type="project" value="InterPro"/>
</dbReference>